<dbReference type="Proteomes" id="UP001138961">
    <property type="component" value="Unassembled WGS sequence"/>
</dbReference>
<dbReference type="InterPro" id="IPR025154">
    <property type="entry name" value="Put_metallopeptidase_dom"/>
</dbReference>
<dbReference type="RefSeq" id="WP_226749274.1">
    <property type="nucleotide sequence ID" value="NZ_JAJATZ010000012.1"/>
</dbReference>
<comment type="caution">
    <text evidence="3">The sequence shown here is derived from an EMBL/GenBank/DDBJ whole genome shotgun (WGS) entry which is preliminary data.</text>
</comment>
<dbReference type="PANTHER" id="PTHR38730">
    <property type="entry name" value="SLL7028 PROTEIN"/>
    <property type="match status" value="1"/>
</dbReference>
<accession>A0ABS8BYJ8</accession>
<feature type="domain" description="VWA-like" evidence="1">
    <location>
        <begin position="286"/>
        <end position="408"/>
    </location>
</feature>
<dbReference type="Pfam" id="PF13203">
    <property type="entry name" value="DUF2201_N"/>
    <property type="match status" value="1"/>
</dbReference>
<dbReference type="EMBL" id="JAJATZ010000012">
    <property type="protein sequence ID" value="MCB5200815.1"/>
    <property type="molecule type" value="Genomic_DNA"/>
</dbReference>
<dbReference type="Pfam" id="PF09967">
    <property type="entry name" value="DUF2201"/>
    <property type="match status" value="1"/>
</dbReference>
<organism evidence="3 4">
    <name type="scientific">Loktanella gaetbuli</name>
    <dbReference type="NCBI Taxonomy" id="2881335"/>
    <lineage>
        <taxon>Bacteria</taxon>
        <taxon>Pseudomonadati</taxon>
        <taxon>Pseudomonadota</taxon>
        <taxon>Alphaproteobacteria</taxon>
        <taxon>Rhodobacterales</taxon>
        <taxon>Roseobacteraceae</taxon>
        <taxon>Loktanella</taxon>
    </lineage>
</organism>
<evidence type="ECO:0000313" key="4">
    <source>
        <dbReference type="Proteomes" id="UP001138961"/>
    </source>
</evidence>
<keyword evidence="4" id="KW-1185">Reference proteome</keyword>
<evidence type="ECO:0000259" key="2">
    <source>
        <dbReference type="Pfam" id="PF13203"/>
    </source>
</evidence>
<reference evidence="3" key="1">
    <citation type="submission" date="2021-10" db="EMBL/GenBank/DDBJ databases">
        <title>Loktanella gaetbuli sp. nov., isolated from a tidal flat.</title>
        <authorList>
            <person name="Park S."/>
            <person name="Yoon J.-H."/>
        </authorList>
    </citation>
    <scope>NUCLEOTIDE SEQUENCE</scope>
    <source>
        <strain evidence="3">TSTF-M6</strain>
    </source>
</reference>
<evidence type="ECO:0000313" key="3">
    <source>
        <dbReference type="EMBL" id="MCB5200815.1"/>
    </source>
</evidence>
<evidence type="ECO:0000259" key="1">
    <source>
        <dbReference type="Pfam" id="PF09967"/>
    </source>
</evidence>
<proteinExistence type="predicted"/>
<gene>
    <name evidence="3" type="ORF">LGQ03_16375</name>
</gene>
<sequence>MIRHSSRATVALTALAEADPALAALSLWCDHRDGDTTATAGTTITYGPDFAALSRPEQMGLAAHHILHVALRHSARLKDLGRRLGDTFDSQLWQLCADALVNEALLQSDYALPRPAVTLTGLLDSIGQEVSGPQALADWDSDRLYFTIMGASGDKRAADHARAYARQQAFAGDIHPGDGADDQQGGDREQAAAWAQHMARALQAGRAAGRGLGLIGHRIADIPAPRTPWEIVLRRLLTAAITVAPQTSPMRPTRRWIAGTAQALADTTRQPGFQAGHRPFTDVPRIAVAVDASGSIDDARLAMFWAEVLGITRRLRAEVILIIFDEAVRSVSRIDTTAQTVPLPDLPRGGGTDFQPVIAAAQTDGATALVILTDLDGPTGPAPKGLKVFWAVPQPGDLMPTFGQVIDLSA</sequence>
<protein>
    <submittedName>
        <fullName evidence="3">VWA-like domain-containing protein</fullName>
    </submittedName>
</protein>
<dbReference type="PANTHER" id="PTHR38730:SF1">
    <property type="entry name" value="SLL7028 PROTEIN"/>
    <property type="match status" value="1"/>
</dbReference>
<name>A0ABS8BYJ8_9RHOB</name>
<dbReference type="InterPro" id="IPR018698">
    <property type="entry name" value="VWA-like_dom"/>
</dbReference>
<feature type="domain" description="Putative metallopeptidase" evidence="2">
    <location>
        <begin position="4"/>
        <end position="271"/>
    </location>
</feature>